<dbReference type="PANTHER" id="PTHR34106:SF1">
    <property type="entry name" value="1,4-BETA-MANNOSYL-N-ACETYLGLUCOSAMINE PHOSPHORYLASE"/>
    <property type="match status" value="1"/>
</dbReference>
<evidence type="ECO:0000313" key="5">
    <source>
        <dbReference type="Proteomes" id="UP000886844"/>
    </source>
</evidence>
<dbReference type="Proteomes" id="UP000886844">
    <property type="component" value="Unassembled WGS sequence"/>
</dbReference>
<dbReference type="EMBL" id="DXDA01000026">
    <property type="protein sequence ID" value="HIY68411.1"/>
    <property type="molecule type" value="Genomic_DNA"/>
</dbReference>
<comment type="similarity">
    <text evidence="3">Belongs to the glycosyl hydrolase 130 family.</text>
</comment>
<keyword evidence="4" id="KW-0378">Hydrolase</keyword>
<comment type="caution">
    <text evidence="4">The sequence shown here is derived from an EMBL/GenBank/DDBJ whole genome shotgun (WGS) entry which is preliminary data.</text>
</comment>
<evidence type="ECO:0000256" key="3">
    <source>
        <dbReference type="ARBA" id="ARBA00024356"/>
    </source>
</evidence>
<evidence type="ECO:0000256" key="2">
    <source>
        <dbReference type="ARBA" id="ARBA00022679"/>
    </source>
</evidence>
<protein>
    <submittedName>
        <fullName evidence="4">Glycoside hydrolase family 130 protein</fullName>
    </submittedName>
</protein>
<dbReference type="GO" id="GO:0016787">
    <property type="term" value="F:hydrolase activity"/>
    <property type="evidence" value="ECO:0007669"/>
    <property type="project" value="UniProtKB-KW"/>
</dbReference>
<proteinExistence type="inferred from homology"/>
<evidence type="ECO:0000313" key="4">
    <source>
        <dbReference type="EMBL" id="HIY68411.1"/>
    </source>
</evidence>
<dbReference type="InterPro" id="IPR023296">
    <property type="entry name" value="Glyco_hydro_beta-prop_sf"/>
</dbReference>
<dbReference type="InterPro" id="IPR007184">
    <property type="entry name" value="Mannoside_phosphorylase"/>
</dbReference>
<gene>
    <name evidence="4" type="ORF">H9828_03220</name>
</gene>
<dbReference type="PANTHER" id="PTHR34106">
    <property type="entry name" value="GLYCOSIDASE"/>
    <property type="match status" value="1"/>
</dbReference>
<keyword evidence="2" id="KW-0808">Transferase</keyword>
<dbReference type="GO" id="GO:0016757">
    <property type="term" value="F:glycosyltransferase activity"/>
    <property type="evidence" value="ECO:0007669"/>
    <property type="project" value="UniProtKB-KW"/>
</dbReference>
<keyword evidence="1" id="KW-0328">Glycosyltransferase</keyword>
<accession>A0A9D1Z2K7</accession>
<evidence type="ECO:0000256" key="1">
    <source>
        <dbReference type="ARBA" id="ARBA00022676"/>
    </source>
</evidence>
<dbReference type="CDD" id="cd08993">
    <property type="entry name" value="GH130"/>
    <property type="match status" value="1"/>
</dbReference>
<dbReference type="PIRSF" id="PIRSF016202">
    <property type="entry name" value="PH1107"/>
    <property type="match status" value="1"/>
</dbReference>
<name>A0A9D1Z2K7_9BACT</name>
<dbReference type="Gene3D" id="2.115.10.20">
    <property type="entry name" value="Glycosyl hydrolase domain, family 43"/>
    <property type="match status" value="1"/>
</dbReference>
<sequence length="335" mass="37860">MDKLKIAGPALPDMPWEDRPAGSNEVMWRYSANPIIGRHALSTSNSIFNSAVVPFKKGEYNYAGVFRCDDTNRRMRIHVGFSVDGLHWDIEEEDFHLEGADPEVGEWVYGYDPRVAKIEDKYYVTWCNGYHGPTIGIAWTTDFKTFHQLENAFLPYNRNGVMFPRKINGRYAMLSRPSDTGHTPFGDIFYSESPDLCFWGRHRHVMSPAAFEQSAWQCMKIGAGPVPIETSEGWLLFYHGVLRSCNGYVYAFGSALLDLDEPWKVLARSGPYLISPREQYECMGDVPNVTFPCAALHDPATGRVAVYYGCADTVTGLAFGYIPEIIEFTKKNSIL</sequence>
<reference evidence="4" key="2">
    <citation type="submission" date="2021-04" db="EMBL/GenBank/DDBJ databases">
        <authorList>
            <person name="Gilroy R."/>
        </authorList>
    </citation>
    <scope>NUCLEOTIDE SEQUENCE</scope>
    <source>
        <strain evidence="4">5134</strain>
    </source>
</reference>
<dbReference type="Pfam" id="PF04041">
    <property type="entry name" value="Glyco_hydro_130"/>
    <property type="match status" value="1"/>
</dbReference>
<organism evidence="4 5">
    <name type="scientific">Candidatus Alistipes intestinigallinarum</name>
    <dbReference type="NCBI Taxonomy" id="2838440"/>
    <lineage>
        <taxon>Bacteria</taxon>
        <taxon>Pseudomonadati</taxon>
        <taxon>Bacteroidota</taxon>
        <taxon>Bacteroidia</taxon>
        <taxon>Bacteroidales</taxon>
        <taxon>Rikenellaceae</taxon>
        <taxon>Alistipes</taxon>
    </lineage>
</organism>
<dbReference type="AlphaFoldDB" id="A0A9D1Z2K7"/>
<dbReference type="SUPFAM" id="SSF75005">
    <property type="entry name" value="Arabinanase/levansucrase/invertase"/>
    <property type="match status" value="1"/>
</dbReference>
<reference evidence="4" key="1">
    <citation type="journal article" date="2021" name="PeerJ">
        <title>Extensive microbial diversity within the chicken gut microbiome revealed by metagenomics and culture.</title>
        <authorList>
            <person name="Gilroy R."/>
            <person name="Ravi A."/>
            <person name="Getino M."/>
            <person name="Pursley I."/>
            <person name="Horton D.L."/>
            <person name="Alikhan N.F."/>
            <person name="Baker D."/>
            <person name="Gharbi K."/>
            <person name="Hall N."/>
            <person name="Watson M."/>
            <person name="Adriaenssens E.M."/>
            <person name="Foster-Nyarko E."/>
            <person name="Jarju S."/>
            <person name="Secka A."/>
            <person name="Antonio M."/>
            <person name="Oren A."/>
            <person name="Chaudhuri R.R."/>
            <person name="La Ragione R."/>
            <person name="Hildebrand F."/>
            <person name="Pallen M.J."/>
        </authorList>
    </citation>
    <scope>NUCLEOTIDE SEQUENCE</scope>
    <source>
        <strain evidence="4">5134</strain>
    </source>
</reference>